<keyword evidence="3" id="KW-1185">Reference proteome</keyword>
<dbReference type="RefSeq" id="WP_349118115.1">
    <property type="nucleotide sequence ID" value="NZ_JBBMFM010000023.1"/>
</dbReference>
<dbReference type="Pfam" id="PF04383">
    <property type="entry name" value="KilA-N"/>
    <property type="match status" value="1"/>
</dbReference>
<dbReference type="SMART" id="SM01252">
    <property type="entry name" value="KilA-N"/>
    <property type="match status" value="1"/>
</dbReference>
<evidence type="ECO:0000259" key="1">
    <source>
        <dbReference type="PROSITE" id="PS51301"/>
    </source>
</evidence>
<dbReference type="InterPro" id="IPR017880">
    <property type="entry name" value="KilA_N"/>
</dbReference>
<protein>
    <submittedName>
        <fullName evidence="2">KilA-N domain-containing protein</fullName>
    </submittedName>
</protein>
<sequence length="267" mass="31050">MGKMQIDDTEISVISISKEDYISLTDMVRKLENGLSLIEKWLRNKNTLEFLGIWEEMYNSEFNTAEYHMIMGEAGLNRFVMSVKQWVNRTNSKGIVAKAGRYGGTYAHRDIAFEFASWVSPQFKLYLVKEFQRLKEQEQRQLGWSAKRELAKINYRIHTDAIKQNLVPPLLTSQQISYIYANEADVLNVALFGMTAKEWREKDPGRKGNIRDYASINELICLSNMENINAVLIHDGYEQKERLIKLNRIAIQQMTILEEQNAGKRLE</sequence>
<dbReference type="Proteomes" id="UP001454086">
    <property type="component" value="Unassembled WGS sequence"/>
</dbReference>
<evidence type="ECO:0000313" key="3">
    <source>
        <dbReference type="Proteomes" id="UP001454086"/>
    </source>
</evidence>
<dbReference type="InterPro" id="IPR018004">
    <property type="entry name" value="KilA/APSES_HTH"/>
</dbReference>
<evidence type="ECO:0000313" key="2">
    <source>
        <dbReference type="EMBL" id="MEQ2425046.1"/>
    </source>
</evidence>
<dbReference type="PROSITE" id="PS51301">
    <property type="entry name" value="KILA_N"/>
    <property type="match status" value="1"/>
</dbReference>
<name>A0ABV1D3U9_9FIRM</name>
<organism evidence="2 3">
    <name type="scientific">Enterocloster hominis</name>
    <name type="common">ex Hitch et al. 2024</name>
    <dbReference type="NCBI Taxonomy" id="1917870"/>
    <lineage>
        <taxon>Bacteria</taxon>
        <taxon>Bacillati</taxon>
        <taxon>Bacillota</taxon>
        <taxon>Clostridia</taxon>
        <taxon>Lachnospirales</taxon>
        <taxon>Lachnospiraceae</taxon>
        <taxon>Enterocloster</taxon>
    </lineage>
</organism>
<reference evidence="2 3" key="1">
    <citation type="submission" date="2024-03" db="EMBL/GenBank/DDBJ databases">
        <title>Human intestinal bacterial collection.</title>
        <authorList>
            <person name="Pauvert C."/>
            <person name="Hitch T.C.A."/>
            <person name="Clavel T."/>
        </authorList>
    </citation>
    <scope>NUCLEOTIDE SEQUENCE [LARGE SCALE GENOMIC DNA]</scope>
    <source>
        <strain evidence="2 3">CLA-SR-H021</strain>
    </source>
</reference>
<feature type="domain" description="KilA-N" evidence="1">
    <location>
        <begin position="1"/>
        <end position="134"/>
    </location>
</feature>
<accession>A0ABV1D3U9</accession>
<dbReference type="EMBL" id="JBBMFM010000023">
    <property type="protein sequence ID" value="MEQ2425046.1"/>
    <property type="molecule type" value="Genomic_DNA"/>
</dbReference>
<gene>
    <name evidence="2" type="ORF">WMQ36_08685</name>
</gene>
<proteinExistence type="predicted"/>
<comment type="caution">
    <text evidence="2">The sequence shown here is derived from an EMBL/GenBank/DDBJ whole genome shotgun (WGS) entry which is preliminary data.</text>
</comment>